<evidence type="ECO:0000313" key="1">
    <source>
        <dbReference type="EMBL" id="ABQ28962.1"/>
    </source>
</evidence>
<geneLocation type="plasmid" evidence="1 2">
    <name>pACRY02</name>
</geneLocation>
<proteinExistence type="predicted"/>
<accession>A5FTN0</accession>
<sequence length="154" mass="17073">MRLCHSPFSRRHHPLFVRAVQDQIEQLWFRPSARPPDPSAAQSLESFRRFTAASEAGDLVAVRSESGGQVRFWLTNIDGLSRARGLLFTEDWPEFGDHAWLLATGRNAFCPDGQDRLVIPTAAVIRFIEEFPHGVAIDASSSRAALLSPDMASG</sequence>
<reference evidence="1 2" key="1">
    <citation type="submission" date="2007-05" db="EMBL/GenBank/DDBJ databases">
        <title>Complete sequence of plasmid2 pACRY02 of Acidiphilium cryptum JF-5.</title>
        <authorList>
            <consortium name="US DOE Joint Genome Institute"/>
            <person name="Copeland A."/>
            <person name="Lucas S."/>
            <person name="Lapidus A."/>
            <person name="Barry K."/>
            <person name="Detter J.C."/>
            <person name="Glavina del Rio T."/>
            <person name="Hammon N."/>
            <person name="Israni S."/>
            <person name="Dalin E."/>
            <person name="Tice H."/>
            <person name="Pitluck S."/>
            <person name="Sims D."/>
            <person name="Brettin T."/>
            <person name="Bruce D."/>
            <person name="Han C."/>
            <person name="Schmutz J."/>
            <person name="Larimer F."/>
            <person name="Land M."/>
            <person name="Hauser L."/>
            <person name="Kyrpides N."/>
            <person name="Kim E."/>
            <person name="Magnuson T."/>
            <person name="Richardson P."/>
        </authorList>
    </citation>
    <scope>NUCLEOTIDE SEQUENCE [LARGE SCALE GENOMIC DNA]</scope>
    <source>
        <strain evidence="2">JF-5</strain>
        <plasmid evidence="2">Plasmid pACRY02</plasmid>
    </source>
</reference>
<organism evidence="1 2">
    <name type="scientific">Acidiphilium cryptum (strain JF-5)</name>
    <dbReference type="NCBI Taxonomy" id="349163"/>
    <lineage>
        <taxon>Bacteria</taxon>
        <taxon>Pseudomonadati</taxon>
        <taxon>Pseudomonadota</taxon>
        <taxon>Alphaproteobacteria</taxon>
        <taxon>Acetobacterales</taxon>
        <taxon>Acidocellaceae</taxon>
        <taxon>Acidiphilium</taxon>
    </lineage>
</organism>
<protein>
    <submittedName>
        <fullName evidence="1">Uncharacterized protein</fullName>
    </submittedName>
</protein>
<evidence type="ECO:0000313" key="2">
    <source>
        <dbReference type="Proteomes" id="UP000000245"/>
    </source>
</evidence>
<dbReference type="Proteomes" id="UP000000245">
    <property type="component" value="Plasmid pACRY02"/>
</dbReference>
<dbReference type="EMBL" id="CP000690">
    <property type="protein sequence ID" value="ABQ28962.1"/>
    <property type="molecule type" value="Genomic_DNA"/>
</dbReference>
<dbReference type="AlphaFoldDB" id="A5FTN0"/>
<dbReference type="KEGG" id="acr:Acry_3351"/>
<dbReference type="HOGENOM" id="CLU_1700419_0_0_5"/>
<keyword evidence="2" id="KW-1185">Reference proteome</keyword>
<keyword evidence="1" id="KW-0614">Plasmid</keyword>
<gene>
    <name evidence="1" type="ordered locus">Acry_3351</name>
</gene>
<name>A5FTN0_ACICJ</name>